<dbReference type="EMBL" id="CAJHNH020008485">
    <property type="protein sequence ID" value="CAG5136049.1"/>
    <property type="molecule type" value="Genomic_DNA"/>
</dbReference>
<accession>A0A8S4A2W4</accession>
<evidence type="ECO:0000313" key="6">
    <source>
        <dbReference type="EMBL" id="CAG5136049.1"/>
    </source>
</evidence>
<keyword evidence="7" id="KW-1185">Reference proteome</keyword>
<comment type="subcellular location">
    <subcellularLocation>
        <location evidence="1">Membrane</location>
        <topology evidence="1">Multi-pass membrane protein</topology>
    </subcellularLocation>
</comment>
<comment type="caution">
    <text evidence="6">The sequence shown here is derived from an EMBL/GenBank/DDBJ whole genome shotgun (WGS) entry which is preliminary data.</text>
</comment>
<name>A0A8S4A2W4_9EUPU</name>
<evidence type="ECO:0000256" key="3">
    <source>
        <dbReference type="ARBA" id="ARBA00022989"/>
    </source>
</evidence>
<dbReference type="AlphaFoldDB" id="A0A8S4A2W4"/>
<feature type="transmembrane region" description="Helical" evidence="5">
    <location>
        <begin position="101"/>
        <end position="123"/>
    </location>
</feature>
<dbReference type="Proteomes" id="UP000678393">
    <property type="component" value="Unassembled WGS sequence"/>
</dbReference>
<evidence type="ECO:0008006" key="8">
    <source>
        <dbReference type="Google" id="ProtNLM"/>
    </source>
</evidence>
<dbReference type="Pfam" id="PF06396">
    <property type="entry name" value="AGTRAP"/>
    <property type="match status" value="1"/>
</dbReference>
<feature type="transmembrane region" description="Helical" evidence="5">
    <location>
        <begin position="7"/>
        <end position="26"/>
    </location>
</feature>
<evidence type="ECO:0000313" key="7">
    <source>
        <dbReference type="Proteomes" id="UP000678393"/>
    </source>
</evidence>
<reference evidence="6" key="1">
    <citation type="submission" date="2021-04" db="EMBL/GenBank/DDBJ databases">
        <authorList>
            <consortium name="Molecular Ecology Group"/>
        </authorList>
    </citation>
    <scope>NUCLEOTIDE SEQUENCE</scope>
</reference>
<dbReference type="OrthoDB" id="8191171at2759"/>
<keyword evidence="3 5" id="KW-1133">Transmembrane helix</keyword>
<evidence type="ECO:0000256" key="5">
    <source>
        <dbReference type="SAM" id="Phobius"/>
    </source>
</evidence>
<keyword evidence="2 5" id="KW-0812">Transmembrane</keyword>
<sequence length="195" mass="21788">MAINRPVFFLKVIWLTHFVLSSWALLSSFGGLTIYLYTNVAFLACGLWAIVLVESSDAVIMFLATLAVSAFNDILILGLYEPRFHVTRERNPVTTNQRNEYRFALGMCITNLLLKPVSAFVLYRIYQSRASGSEFSYGIPGLDNSRFGGSHGGYNDIESSPGHTTIHVRPNDPPLYQAPAYQEPPPIEFDHPVKA</sequence>
<keyword evidence="4 5" id="KW-0472">Membrane</keyword>
<dbReference type="SMART" id="SM00805">
    <property type="entry name" value="AGTRAP"/>
    <property type="match status" value="1"/>
</dbReference>
<proteinExistence type="predicted"/>
<protein>
    <recommendedName>
        <fullName evidence="8">Type-1 angiotensin II receptor-associated protein</fullName>
    </recommendedName>
</protein>
<evidence type="ECO:0000256" key="1">
    <source>
        <dbReference type="ARBA" id="ARBA00004141"/>
    </source>
</evidence>
<evidence type="ECO:0000256" key="2">
    <source>
        <dbReference type="ARBA" id="ARBA00022692"/>
    </source>
</evidence>
<dbReference type="PANTHER" id="PTHR16521">
    <property type="entry name" value="TYPE-1 ANGIOTENSIN II RECEPTOR-ASSOCIATED PROTEIN"/>
    <property type="match status" value="1"/>
</dbReference>
<feature type="transmembrane region" description="Helical" evidence="5">
    <location>
        <begin position="32"/>
        <end position="53"/>
    </location>
</feature>
<organism evidence="6 7">
    <name type="scientific">Candidula unifasciata</name>
    <dbReference type="NCBI Taxonomy" id="100452"/>
    <lineage>
        <taxon>Eukaryota</taxon>
        <taxon>Metazoa</taxon>
        <taxon>Spiralia</taxon>
        <taxon>Lophotrochozoa</taxon>
        <taxon>Mollusca</taxon>
        <taxon>Gastropoda</taxon>
        <taxon>Heterobranchia</taxon>
        <taxon>Euthyneura</taxon>
        <taxon>Panpulmonata</taxon>
        <taxon>Eupulmonata</taxon>
        <taxon>Stylommatophora</taxon>
        <taxon>Helicina</taxon>
        <taxon>Helicoidea</taxon>
        <taxon>Geomitridae</taxon>
        <taxon>Candidula</taxon>
    </lineage>
</organism>
<feature type="transmembrane region" description="Helical" evidence="5">
    <location>
        <begin position="60"/>
        <end position="81"/>
    </location>
</feature>
<gene>
    <name evidence="6" type="ORF">CUNI_LOCUS21607</name>
</gene>
<dbReference type="PANTHER" id="PTHR16521:SF3">
    <property type="entry name" value="TYPE-1 ANGIOTENSIN II RECEPTOR-ASSOCIATED PROTEIN"/>
    <property type="match status" value="1"/>
</dbReference>
<dbReference type="GO" id="GO:0005886">
    <property type="term" value="C:plasma membrane"/>
    <property type="evidence" value="ECO:0007669"/>
    <property type="project" value="TreeGrafter"/>
</dbReference>
<evidence type="ECO:0000256" key="4">
    <source>
        <dbReference type="ARBA" id="ARBA00023136"/>
    </source>
</evidence>
<dbReference type="InterPro" id="IPR009436">
    <property type="entry name" value="AGTRAP"/>
</dbReference>
<dbReference type="GO" id="GO:0038166">
    <property type="term" value="P:angiotensin-activated signaling pathway"/>
    <property type="evidence" value="ECO:0007669"/>
    <property type="project" value="InterPro"/>
</dbReference>